<sequence length="392" mass="43015">MMNLIDIRAALRAQFENTSNLPCHVGAFAAWITSDDQALRTFIAEASGFQGQMRRPEHVAALGYGAASALLTEDEKDLLRDELTHLGGRAFFVSGRPWRFEVDGIALLGVSLGVAVNSADGQWLRDVLARSTSEVSSDPWQVGLVRAARLVIGESNIRIVPPDLAVAIAARGIGGLHDDDLEVGWDITARLEPHNSGPSRDAVRLAVFEHVLARRGQIAIAAVTRDDLIALLRNISRSMRLWTFESAKRTPKSEIARWDVENEYHAQNLLWAVLAPILSDLENEENLPSIGHKNPRADLGVPSLRTIIEVKFMRNAGQQACAKIIEEVAADASLYLSKSTAYDNIIAFVWDDRAQTEQHDELRAGLEAIKGVSAAIILPRPSKMTRSIGLEQ</sequence>
<evidence type="ECO:0000313" key="1">
    <source>
        <dbReference type="EMBL" id="ADU42455.1"/>
    </source>
</evidence>
<dbReference type="AlphaFoldDB" id="E6VP09"/>
<reference evidence="1" key="1">
    <citation type="submission" date="2010-12" db="EMBL/GenBank/DDBJ databases">
        <title>Complete sequence of Rhodopseudomonas palustris DX-1.</title>
        <authorList>
            <consortium name="US DOE Joint Genome Institute"/>
            <person name="Lucas S."/>
            <person name="Copeland A."/>
            <person name="Lapidus A."/>
            <person name="Cheng J.-F."/>
            <person name="Goodwin L."/>
            <person name="Pitluck S."/>
            <person name="Misra M."/>
            <person name="Chertkov O."/>
            <person name="Detter J.C."/>
            <person name="Han C."/>
            <person name="Tapia R."/>
            <person name="Land M."/>
            <person name="Hauser L."/>
            <person name="Kyrpides N."/>
            <person name="Ivanova N."/>
            <person name="Ovchinnikova G."/>
            <person name="Logan B."/>
            <person name="Oda Y."/>
            <person name="Harwood C."/>
            <person name="Woyke T."/>
        </authorList>
    </citation>
    <scope>NUCLEOTIDE SEQUENCE [LARGE SCALE GENOMIC DNA]</scope>
    <source>
        <strain evidence="1">DX-1</strain>
    </source>
</reference>
<protein>
    <submittedName>
        <fullName evidence="1">Uncharacterized protein</fullName>
    </submittedName>
</protein>
<proteinExistence type="predicted"/>
<dbReference type="HOGENOM" id="CLU_054388_0_0_5"/>
<name>E6VP09_RHOPX</name>
<evidence type="ECO:0000313" key="2">
    <source>
        <dbReference type="Proteomes" id="UP000001402"/>
    </source>
</evidence>
<accession>E6VP09</accession>
<gene>
    <name evidence="1" type="ordered locus">Rpdx1_0822</name>
</gene>
<dbReference type="BioCyc" id="RPAL652103:RPDX1_RS24860-MONOMER"/>
<organism evidence="1 2">
    <name type="scientific">Rhodopseudomonas palustris (strain DX-1)</name>
    <dbReference type="NCBI Taxonomy" id="652103"/>
    <lineage>
        <taxon>Bacteria</taxon>
        <taxon>Pseudomonadati</taxon>
        <taxon>Pseudomonadota</taxon>
        <taxon>Alphaproteobacteria</taxon>
        <taxon>Hyphomicrobiales</taxon>
        <taxon>Nitrobacteraceae</taxon>
        <taxon>Rhodopseudomonas</taxon>
    </lineage>
</organism>
<dbReference type="KEGG" id="rpx:Rpdx1_0822"/>
<dbReference type="Pfam" id="PF18742">
    <property type="entry name" value="DpnII-MboI"/>
    <property type="match status" value="1"/>
</dbReference>
<dbReference type="eggNOG" id="ENOG50301GP">
    <property type="taxonomic scope" value="Bacteria"/>
</dbReference>
<dbReference type="Proteomes" id="UP000001402">
    <property type="component" value="Chromosome"/>
</dbReference>
<dbReference type="EMBL" id="CP002418">
    <property type="protein sequence ID" value="ADU42455.1"/>
    <property type="molecule type" value="Genomic_DNA"/>
</dbReference>